<evidence type="ECO:0000313" key="4">
    <source>
        <dbReference type="Proteomes" id="UP001558652"/>
    </source>
</evidence>
<evidence type="ECO:0000313" key="3">
    <source>
        <dbReference type="EMBL" id="KAL1117330.1"/>
    </source>
</evidence>
<name>A0ABD0Y2X2_9HEMI</name>
<keyword evidence="4" id="KW-1185">Reference proteome</keyword>
<dbReference type="InterPro" id="IPR057520">
    <property type="entry name" value="GRHL1/CP2_C"/>
</dbReference>
<proteinExistence type="predicted"/>
<dbReference type="InterPro" id="IPR040167">
    <property type="entry name" value="TF_CP2-like"/>
</dbReference>
<dbReference type="InterPro" id="IPR013761">
    <property type="entry name" value="SAM/pointed_sf"/>
</dbReference>
<dbReference type="AlphaFoldDB" id="A0ABD0Y2X2"/>
<dbReference type="Pfam" id="PF25416">
    <property type="entry name" value="GRHL1_C"/>
    <property type="match status" value="1"/>
</dbReference>
<evidence type="ECO:0000259" key="2">
    <source>
        <dbReference type="Pfam" id="PF25416"/>
    </source>
</evidence>
<dbReference type="EMBL" id="JBFDAA010000016">
    <property type="protein sequence ID" value="KAL1117330.1"/>
    <property type="molecule type" value="Genomic_DNA"/>
</dbReference>
<dbReference type="Gene3D" id="1.10.150.50">
    <property type="entry name" value="Transcription Factor, Ets-1"/>
    <property type="match status" value="1"/>
</dbReference>
<dbReference type="PANTHER" id="PTHR11037:SF21">
    <property type="entry name" value="GEMINI, ISOFORM C"/>
    <property type="match status" value="1"/>
</dbReference>
<dbReference type="Pfam" id="PF18016">
    <property type="entry name" value="SAM_3"/>
    <property type="match status" value="1"/>
</dbReference>
<organism evidence="3 4">
    <name type="scientific">Ranatra chinensis</name>
    <dbReference type="NCBI Taxonomy" id="642074"/>
    <lineage>
        <taxon>Eukaryota</taxon>
        <taxon>Metazoa</taxon>
        <taxon>Ecdysozoa</taxon>
        <taxon>Arthropoda</taxon>
        <taxon>Hexapoda</taxon>
        <taxon>Insecta</taxon>
        <taxon>Pterygota</taxon>
        <taxon>Neoptera</taxon>
        <taxon>Paraneoptera</taxon>
        <taxon>Hemiptera</taxon>
        <taxon>Heteroptera</taxon>
        <taxon>Panheteroptera</taxon>
        <taxon>Nepomorpha</taxon>
        <taxon>Nepidae</taxon>
        <taxon>Ranatrinae</taxon>
        <taxon>Ranatra</taxon>
    </lineage>
</organism>
<sequence length="252" mass="27617">MTVGGDAYPEEYFLRLPPALRRAIVYTLAQKLRNRQKQRKAKLRQVVPIVTKEESSPLSQPSLNSPTDQTLQKLCGGVVDGNGAGGNATTVGAGWSPQEVARWLQANRLGSHVPTFGGYCGADLLRLSRESLVQLCGLPDGIRMYNTLHARAIAPRLTLYVCFDPTQKVYQAIYLETGGRVELCSKLAALVGAPLANLYFEGPNSIRVIVSDELVSHVPDQSTFTVDILSRDANTGRYQLLLKQMHLQPNSP</sequence>
<evidence type="ECO:0008006" key="5">
    <source>
        <dbReference type="Google" id="ProtNLM"/>
    </source>
</evidence>
<dbReference type="InterPro" id="IPR041418">
    <property type="entry name" value="SAM_3"/>
</dbReference>
<gene>
    <name evidence="3" type="ORF">AAG570_004656</name>
</gene>
<evidence type="ECO:0000259" key="1">
    <source>
        <dbReference type="Pfam" id="PF18016"/>
    </source>
</evidence>
<dbReference type="PANTHER" id="PTHR11037">
    <property type="entry name" value="TRANSCRIPTION FACTOR CP2"/>
    <property type="match status" value="1"/>
</dbReference>
<comment type="caution">
    <text evidence="3">The sequence shown here is derived from an EMBL/GenBank/DDBJ whole genome shotgun (WGS) entry which is preliminary data.</text>
</comment>
<dbReference type="Proteomes" id="UP001558652">
    <property type="component" value="Unassembled WGS sequence"/>
</dbReference>
<feature type="domain" description="GRHL1/CP2 C-terminal" evidence="2">
    <location>
        <begin position="155"/>
        <end position="243"/>
    </location>
</feature>
<dbReference type="SUPFAM" id="SSF47769">
    <property type="entry name" value="SAM/Pointed domain"/>
    <property type="match status" value="1"/>
</dbReference>
<accession>A0ABD0Y2X2</accession>
<reference evidence="3 4" key="1">
    <citation type="submission" date="2024-07" db="EMBL/GenBank/DDBJ databases">
        <title>Chromosome-level genome assembly of the water stick insect Ranatra chinensis (Heteroptera: Nepidae).</title>
        <authorList>
            <person name="Liu X."/>
        </authorList>
    </citation>
    <scope>NUCLEOTIDE SEQUENCE [LARGE SCALE GENOMIC DNA]</scope>
    <source>
        <strain evidence="3">Cailab_2021Rc</strain>
        <tissue evidence="3">Muscle</tissue>
    </source>
</reference>
<feature type="domain" description="SAM" evidence="1">
    <location>
        <begin position="96"/>
        <end position="149"/>
    </location>
</feature>
<protein>
    <recommendedName>
        <fullName evidence="5">SAM domain-containing protein</fullName>
    </recommendedName>
</protein>